<dbReference type="EMBL" id="JACSDY010000001">
    <property type="protein sequence ID" value="KAF7437655.1"/>
    <property type="molecule type" value="Genomic_DNA"/>
</dbReference>
<protein>
    <submittedName>
        <fullName evidence="2">Uncharacterized protein</fullName>
    </submittedName>
</protein>
<evidence type="ECO:0000313" key="2">
    <source>
        <dbReference type="EMBL" id="KAF7437655.1"/>
    </source>
</evidence>
<gene>
    <name evidence="2" type="ORF">H0235_000046</name>
</gene>
<reference evidence="2" key="1">
    <citation type="journal article" date="2020" name="G3 (Bethesda)">
        <title>High-Quality Assemblies for Three Invasive Social Wasps from the &lt;i&gt;Vespula&lt;/i&gt; Genus.</title>
        <authorList>
            <person name="Harrop T.W.R."/>
            <person name="Guhlin J."/>
            <person name="McLaughlin G.M."/>
            <person name="Permina E."/>
            <person name="Stockwell P."/>
            <person name="Gilligan J."/>
            <person name="Le Lec M.F."/>
            <person name="Gruber M.A.M."/>
            <person name="Quinn O."/>
            <person name="Lovegrove M."/>
            <person name="Duncan E.J."/>
            <person name="Remnant E.J."/>
            <person name="Van Eeckhoven J."/>
            <person name="Graham B."/>
            <person name="Knapp R.A."/>
            <person name="Langford K.W."/>
            <person name="Kronenberg Z."/>
            <person name="Press M.O."/>
            <person name="Eacker S.M."/>
            <person name="Wilson-Rankin E.E."/>
            <person name="Purcell J."/>
            <person name="Lester P.J."/>
            <person name="Dearden P.K."/>
        </authorList>
    </citation>
    <scope>NUCLEOTIDE SEQUENCE</scope>
    <source>
        <strain evidence="2">Volc-1</strain>
    </source>
</reference>
<feature type="region of interest" description="Disordered" evidence="1">
    <location>
        <begin position="112"/>
        <end position="142"/>
    </location>
</feature>
<proteinExistence type="predicted"/>
<evidence type="ECO:0000256" key="1">
    <source>
        <dbReference type="SAM" id="MobiDB-lite"/>
    </source>
</evidence>
<accession>A0A834PDQ3</accession>
<evidence type="ECO:0000313" key="3">
    <source>
        <dbReference type="Proteomes" id="UP000600918"/>
    </source>
</evidence>
<dbReference type="AlphaFoldDB" id="A0A834PDQ3"/>
<comment type="caution">
    <text evidence="2">The sequence shown here is derived from an EMBL/GenBank/DDBJ whole genome shotgun (WGS) entry which is preliminary data.</text>
</comment>
<keyword evidence="3" id="KW-1185">Reference proteome</keyword>
<name>A0A834PDQ3_VESPE</name>
<dbReference type="Proteomes" id="UP000600918">
    <property type="component" value="Unassembled WGS sequence"/>
</dbReference>
<sequence length="380" mass="43399">MSLSRIVRVKSKYFRGRAASSGAYGLESLKREIDLDRAPFNTIRKIQLERRPVTRSMSHVHFQVEHFSPYSRTTTQSFFSVDEKRQRWRYHHPVDFTLHGDETFQRKNFPNEEKRASQECGHVTRIPDVEKTPRKSRLPWNNDGILNDRLPSRRTYVAASVKIKASSRATRLRSFDRKYVSASRFKRDRTFQGLLRKSGRGVSEEVEGEIFASTKASIVASARSSRIVVTGSDRLRARFARDKPASRWRGCRSSFLLSIESPTGMFCKSQSRFRNCSAVPESAPTREPAILLLGPGNDDSEDEDDDNAVAEITSGIAHVSTRERRGSGSPRNLYRFFPTLPSPLLTNNLAHERDFFEAGKTIDSSFSKSNRWEGRERAIS</sequence>
<organism evidence="2 3">
    <name type="scientific">Vespula pensylvanica</name>
    <name type="common">Western yellow jacket</name>
    <name type="synonym">Wasp</name>
    <dbReference type="NCBI Taxonomy" id="30213"/>
    <lineage>
        <taxon>Eukaryota</taxon>
        <taxon>Metazoa</taxon>
        <taxon>Ecdysozoa</taxon>
        <taxon>Arthropoda</taxon>
        <taxon>Hexapoda</taxon>
        <taxon>Insecta</taxon>
        <taxon>Pterygota</taxon>
        <taxon>Neoptera</taxon>
        <taxon>Endopterygota</taxon>
        <taxon>Hymenoptera</taxon>
        <taxon>Apocrita</taxon>
        <taxon>Aculeata</taxon>
        <taxon>Vespoidea</taxon>
        <taxon>Vespidae</taxon>
        <taxon>Vespinae</taxon>
        <taxon>Vespula</taxon>
    </lineage>
</organism>